<dbReference type="Proteomes" id="UP000289022">
    <property type="component" value="Unassembled WGS sequence"/>
</dbReference>
<sequence length="92" mass="10509">QAKESQESVAKYKIEAEYSIDFDSAEHTSLFIPMPSVAASNVNLQGNHASYESMLNFGVPYLQVEFLKSTQKKRVHLSYEIASYQLNERLFD</sequence>
<reference evidence="1 2" key="1">
    <citation type="submission" date="2018-11" db="EMBL/GenBank/DDBJ databases">
        <title>Genetic determinants and prediction of antibiotic resistance phenotypes in Helicobacter pylori.</title>
        <authorList>
            <person name="Wagner K."/>
        </authorList>
    </citation>
    <scope>NUCLEOTIDE SEQUENCE [LARGE SCALE GENOMIC DNA]</scope>
    <source>
        <strain evidence="1 2">ZH70</strain>
    </source>
</reference>
<dbReference type="EMBL" id="RJGP01001500">
    <property type="protein sequence ID" value="RVZ14033.1"/>
    <property type="molecule type" value="Genomic_DNA"/>
</dbReference>
<gene>
    <name evidence="1" type="ORF">EC518_14480</name>
</gene>
<feature type="non-terminal residue" evidence="1">
    <location>
        <position position="1"/>
    </location>
</feature>
<name>A0A438VTU1_HELPX</name>
<organism evidence="1 2">
    <name type="scientific">Helicobacter pylori</name>
    <name type="common">Campylobacter pylori</name>
    <dbReference type="NCBI Taxonomy" id="210"/>
    <lineage>
        <taxon>Bacteria</taxon>
        <taxon>Pseudomonadati</taxon>
        <taxon>Campylobacterota</taxon>
        <taxon>Epsilonproteobacteria</taxon>
        <taxon>Campylobacterales</taxon>
        <taxon>Helicobacteraceae</taxon>
        <taxon>Helicobacter</taxon>
    </lineage>
</organism>
<evidence type="ECO:0000313" key="1">
    <source>
        <dbReference type="EMBL" id="RVZ14033.1"/>
    </source>
</evidence>
<comment type="caution">
    <text evidence="1">The sequence shown here is derived from an EMBL/GenBank/DDBJ whole genome shotgun (WGS) entry which is preliminary data.</text>
</comment>
<proteinExistence type="predicted"/>
<protein>
    <submittedName>
        <fullName evidence="1">Tat pathway signal protein</fullName>
    </submittedName>
</protein>
<feature type="non-terminal residue" evidence="1">
    <location>
        <position position="92"/>
    </location>
</feature>
<evidence type="ECO:0000313" key="2">
    <source>
        <dbReference type="Proteomes" id="UP000289022"/>
    </source>
</evidence>
<dbReference type="AlphaFoldDB" id="A0A438VTU1"/>
<accession>A0A438VTU1</accession>